<evidence type="ECO:0000313" key="1">
    <source>
        <dbReference type="EMBL" id="JAH04971.1"/>
    </source>
</evidence>
<dbReference type="AlphaFoldDB" id="A0A0E9PK13"/>
<reference evidence="1" key="2">
    <citation type="journal article" date="2015" name="Fish Shellfish Immunol.">
        <title>Early steps in the European eel (Anguilla anguilla)-Vibrio vulnificus interaction in the gills: Role of the RtxA13 toxin.</title>
        <authorList>
            <person name="Callol A."/>
            <person name="Pajuelo D."/>
            <person name="Ebbesson L."/>
            <person name="Teles M."/>
            <person name="MacKenzie S."/>
            <person name="Amaro C."/>
        </authorList>
    </citation>
    <scope>NUCLEOTIDE SEQUENCE</scope>
</reference>
<protein>
    <submittedName>
        <fullName evidence="1">Uncharacterized protein</fullName>
    </submittedName>
</protein>
<reference evidence="1" key="1">
    <citation type="submission" date="2014-11" db="EMBL/GenBank/DDBJ databases">
        <authorList>
            <person name="Amaro Gonzalez C."/>
        </authorList>
    </citation>
    <scope>NUCLEOTIDE SEQUENCE</scope>
</reference>
<organism evidence="1">
    <name type="scientific">Anguilla anguilla</name>
    <name type="common">European freshwater eel</name>
    <name type="synonym">Muraena anguilla</name>
    <dbReference type="NCBI Taxonomy" id="7936"/>
    <lineage>
        <taxon>Eukaryota</taxon>
        <taxon>Metazoa</taxon>
        <taxon>Chordata</taxon>
        <taxon>Craniata</taxon>
        <taxon>Vertebrata</taxon>
        <taxon>Euteleostomi</taxon>
        <taxon>Actinopterygii</taxon>
        <taxon>Neopterygii</taxon>
        <taxon>Teleostei</taxon>
        <taxon>Anguilliformes</taxon>
        <taxon>Anguillidae</taxon>
        <taxon>Anguilla</taxon>
    </lineage>
</organism>
<sequence length="26" mass="2927">MNHEYNVELVGACPANGDHRTPFNLQ</sequence>
<accession>A0A0E9PK13</accession>
<proteinExistence type="predicted"/>
<dbReference type="EMBL" id="GBXM01103606">
    <property type="protein sequence ID" value="JAH04971.1"/>
    <property type="molecule type" value="Transcribed_RNA"/>
</dbReference>
<name>A0A0E9PK13_ANGAN</name>